<organism evidence="1 2">
    <name type="scientific">Rhodoferax antarcticus ANT.BR</name>
    <dbReference type="NCBI Taxonomy" id="1111071"/>
    <lineage>
        <taxon>Bacteria</taxon>
        <taxon>Pseudomonadati</taxon>
        <taxon>Pseudomonadota</taxon>
        <taxon>Betaproteobacteria</taxon>
        <taxon>Burkholderiales</taxon>
        <taxon>Comamonadaceae</taxon>
        <taxon>Rhodoferax</taxon>
    </lineage>
</organism>
<dbReference type="Proteomes" id="UP000185911">
    <property type="component" value="Unassembled WGS sequence"/>
</dbReference>
<keyword evidence="2" id="KW-1185">Reference proteome</keyword>
<accession>A0A1Q8YKS7</accession>
<dbReference type="EMBL" id="MSYM01000001">
    <property type="protein sequence ID" value="OLP08648.1"/>
    <property type="molecule type" value="Genomic_DNA"/>
</dbReference>
<gene>
    <name evidence="1" type="ORF">BLL52_0256</name>
</gene>
<dbReference type="Gene3D" id="3.40.50.300">
    <property type="entry name" value="P-loop containing nucleotide triphosphate hydrolases"/>
    <property type="match status" value="1"/>
</dbReference>
<evidence type="ECO:0000313" key="1">
    <source>
        <dbReference type="EMBL" id="OLP08648.1"/>
    </source>
</evidence>
<proteinExistence type="predicted"/>
<dbReference type="STRING" id="81479.RA876_15330"/>
<protein>
    <submittedName>
        <fullName evidence="1">Uncharacterized protein</fullName>
    </submittedName>
</protein>
<evidence type="ECO:0000313" key="2">
    <source>
        <dbReference type="Proteomes" id="UP000185911"/>
    </source>
</evidence>
<dbReference type="RefSeq" id="WP_075584893.1">
    <property type="nucleotide sequence ID" value="NZ_MSYM01000001.1"/>
</dbReference>
<dbReference type="AlphaFoldDB" id="A0A1Q8YKS7"/>
<name>A0A1Q8YKS7_9BURK</name>
<comment type="caution">
    <text evidence="1">The sequence shown here is derived from an EMBL/GenBank/DDBJ whole genome shotgun (WGS) entry which is preliminary data.</text>
</comment>
<reference evidence="1 2" key="1">
    <citation type="submission" date="2017-01" db="EMBL/GenBank/DDBJ databases">
        <title>Genome sequence of Rhodoferax antarcticus ANT.BR, a psychrophilic purple nonsulfur bacterium from an Antarctic microbial mat.</title>
        <authorList>
            <person name="Baker J."/>
            <person name="Riester C."/>
            <person name="Skinner B."/>
            <person name="Newell A."/>
            <person name="Swingley W."/>
            <person name="Madigan M."/>
            <person name="Jung D."/>
            <person name="Asao M."/>
            <person name="Chen M."/>
            <person name="Loughlin P."/>
            <person name="Pan H."/>
            <person name="Lin S."/>
            <person name="Li N."/>
            <person name="Shaw J."/>
            <person name="Prado M."/>
            <person name="Sherman C."/>
            <person name="Li X."/>
            <person name="Tang J."/>
            <person name="Blankenship R."/>
            <person name="Zhao T."/>
            <person name="Touchman J."/>
            <person name="Sattley M."/>
        </authorList>
    </citation>
    <scope>NUCLEOTIDE SEQUENCE [LARGE SCALE GENOMIC DNA]</scope>
    <source>
        <strain evidence="1 2">ANT.BR</strain>
    </source>
</reference>
<dbReference type="InterPro" id="IPR027417">
    <property type="entry name" value="P-loop_NTPase"/>
</dbReference>
<sequence length="65" mass="6581">MAHAAGEGRTLPSGHAALDAQLPGGGWPVGASCEILQPQAGQGEWRLLLPALRSLTQAVVLVAPS</sequence>